<sequence length="223" mass="25723">MLAGDMVKQDYFTSGYLGYINFAFFMGCPFLGQFGDRMNLRIFILSGSFITSVITSAIFTIFGVMIEIQKKMICTQYFIIKNGISQSTAWFELLDIFGDIYADSLVGRDHLPLYARVYLAAVSLFIINLIKAFFLLRASSADIKKQMIEEYEKNKINQLKLNDQQLTIALIEQQFEPNLNTPKEENKKEVVNQQQPSLNQTVYKHQPSLNIYQQQEQLNYLTT</sequence>
<evidence type="ECO:0000313" key="2">
    <source>
        <dbReference type="EMBL" id="CAD8112427.1"/>
    </source>
</evidence>
<evidence type="ECO:0000256" key="1">
    <source>
        <dbReference type="SAM" id="Phobius"/>
    </source>
</evidence>
<feature type="transmembrane region" description="Helical" evidence="1">
    <location>
        <begin position="42"/>
        <end position="66"/>
    </location>
</feature>
<dbReference type="EMBL" id="CAJJDN010000100">
    <property type="protein sequence ID" value="CAD8112427.1"/>
    <property type="molecule type" value="Genomic_DNA"/>
</dbReference>
<name>A0A8S1QBN8_9CILI</name>
<evidence type="ECO:0000313" key="3">
    <source>
        <dbReference type="Proteomes" id="UP000692954"/>
    </source>
</evidence>
<feature type="transmembrane region" description="Helical" evidence="1">
    <location>
        <begin position="113"/>
        <end position="136"/>
    </location>
</feature>
<dbReference type="OrthoDB" id="3639251at2759"/>
<comment type="caution">
    <text evidence="2">The sequence shown here is derived from an EMBL/GenBank/DDBJ whole genome shotgun (WGS) entry which is preliminary data.</text>
</comment>
<proteinExistence type="predicted"/>
<feature type="transmembrane region" description="Helical" evidence="1">
    <location>
        <begin position="16"/>
        <end position="35"/>
    </location>
</feature>
<reference evidence="2" key="1">
    <citation type="submission" date="2021-01" db="EMBL/GenBank/DDBJ databases">
        <authorList>
            <consortium name="Genoscope - CEA"/>
            <person name="William W."/>
        </authorList>
    </citation>
    <scope>NUCLEOTIDE SEQUENCE</scope>
</reference>
<accession>A0A8S1QBN8</accession>
<keyword evidence="3" id="KW-1185">Reference proteome</keyword>
<dbReference type="Proteomes" id="UP000692954">
    <property type="component" value="Unassembled WGS sequence"/>
</dbReference>
<organism evidence="2 3">
    <name type="scientific">Paramecium sonneborni</name>
    <dbReference type="NCBI Taxonomy" id="65129"/>
    <lineage>
        <taxon>Eukaryota</taxon>
        <taxon>Sar</taxon>
        <taxon>Alveolata</taxon>
        <taxon>Ciliophora</taxon>
        <taxon>Intramacronucleata</taxon>
        <taxon>Oligohymenophorea</taxon>
        <taxon>Peniculida</taxon>
        <taxon>Parameciidae</taxon>
        <taxon>Paramecium</taxon>
    </lineage>
</organism>
<keyword evidence="1" id="KW-0812">Transmembrane</keyword>
<keyword evidence="1" id="KW-0472">Membrane</keyword>
<gene>
    <name evidence="2" type="ORF">PSON_ATCC_30995.1.T1000200</name>
</gene>
<keyword evidence="1" id="KW-1133">Transmembrane helix</keyword>
<dbReference type="AlphaFoldDB" id="A0A8S1QBN8"/>
<protein>
    <submittedName>
        <fullName evidence="2">Uncharacterized protein</fullName>
    </submittedName>
</protein>